<gene>
    <name evidence="1" type="ORF">FWK35_00037248</name>
</gene>
<dbReference type="SUPFAM" id="SSF54001">
    <property type="entry name" value="Cysteine proteinases"/>
    <property type="match status" value="1"/>
</dbReference>
<organism evidence="1 2">
    <name type="scientific">Aphis craccivora</name>
    <name type="common">Cowpea aphid</name>
    <dbReference type="NCBI Taxonomy" id="307492"/>
    <lineage>
        <taxon>Eukaryota</taxon>
        <taxon>Metazoa</taxon>
        <taxon>Ecdysozoa</taxon>
        <taxon>Arthropoda</taxon>
        <taxon>Hexapoda</taxon>
        <taxon>Insecta</taxon>
        <taxon>Pterygota</taxon>
        <taxon>Neoptera</taxon>
        <taxon>Paraneoptera</taxon>
        <taxon>Hemiptera</taxon>
        <taxon>Sternorrhyncha</taxon>
        <taxon>Aphidomorpha</taxon>
        <taxon>Aphidoidea</taxon>
        <taxon>Aphididae</taxon>
        <taxon>Aphidini</taxon>
        <taxon>Aphis</taxon>
        <taxon>Aphis</taxon>
    </lineage>
</organism>
<feature type="non-terminal residue" evidence="1">
    <location>
        <position position="1"/>
    </location>
</feature>
<keyword evidence="2" id="KW-1185">Reference proteome</keyword>
<dbReference type="InterPro" id="IPR038765">
    <property type="entry name" value="Papain-like_cys_pep_sf"/>
</dbReference>
<dbReference type="OrthoDB" id="10471200at2759"/>
<evidence type="ECO:0000313" key="1">
    <source>
        <dbReference type="EMBL" id="KAF0694368.1"/>
    </source>
</evidence>
<evidence type="ECO:0000313" key="2">
    <source>
        <dbReference type="Proteomes" id="UP000478052"/>
    </source>
</evidence>
<dbReference type="EMBL" id="VUJU01015372">
    <property type="protein sequence ID" value="KAF0694368.1"/>
    <property type="molecule type" value="Genomic_DNA"/>
</dbReference>
<comment type="caution">
    <text evidence="1">The sequence shown here is derived from an EMBL/GenBank/DDBJ whole genome shotgun (WGS) entry which is preliminary data.</text>
</comment>
<sequence length="228" mass="26781">ECVNEVAKSNSFFNVCKEVASYRATEYIYQERGKILWEIFQQKNLIFDNIQSLHTQSNINYLTEQLLNNIMPSVVEKHNCDSCNVSKTFNNVLVILEMEDRNNINIHGFKELQNAMNNYSKTKFDTCRSCKDRKVTYKTLNNHLRIETDWFSSFQSKHYTGIPVSDIPTELLLADKRYCLSGVIVFVGEHDSTDFIGHYITHTKRSRGYWEIHNDLSKEVLKYRDPEK</sequence>
<accession>A0A6G0VNH4</accession>
<dbReference type="Gene3D" id="3.90.70.10">
    <property type="entry name" value="Cysteine proteinases"/>
    <property type="match status" value="1"/>
</dbReference>
<evidence type="ECO:0008006" key="3">
    <source>
        <dbReference type="Google" id="ProtNLM"/>
    </source>
</evidence>
<proteinExistence type="predicted"/>
<dbReference type="AlphaFoldDB" id="A0A6G0VNH4"/>
<dbReference type="Proteomes" id="UP000478052">
    <property type="component" value="Unassembled WGS sequence"/>
</dbReference>
<reference evidence="1 2" key="1">
    <citation type="submission" date="2019-08" db="EMBL/GenBank/DDBJ databases">
        <title>Whole genome of Aphis craccivora.</title>
        <authorList>
            <person name="Voronova N.V."/>
            <person name="Shulinski R.S."/>
            <person name="Bandarenka Y.V."/>
            <person name="Zhorov D.G."/>
            <person name="Warner D."/>
        </authorList>
    </citation>
    <scope>NUCLEOTIDE SEQUENCE [LARGE SCALE GENOMIC DNA]</scope>
    <source>
        <strain evidence="1">180601</strain>
        <tissue evidence="1">Whole Body</tissue>
    </source>
</reference>
<protein>
    <recommendedName>
        <fullName evidence="3">USP domain-containing protein</fullName>
    </recommendedName>
</protein>
<name>A0A6G0VNH4_APHCR</name>
<feature type="non-terminal residue" evidence="1">
    <location>
        <position position="228"/>
    </location>
</feature>